<feature type="transmembrane region" description="Helical" evidence="9">
    <location>
        <begin position="194"/>
        <end position="215"/>
    </location>
</feature>
<dbReference type="CDD" id="cd06579">
    <property type="entry name" value="TM_PBP1_transp_AraH_like"/>
    <property type="match status" value="1"/>
</dbReference>
<dbReference type="PANTHER" id="PTHR32196">
    <property type="entry name" value="ABC TRANSPORTER PERMEASE PROTEIN YPHD-RELATED-RELATED"/>
    <property type="match status" value="1"/>
</dbReference>
<feature type="transmembrane region" description="Helical" evidence="9">
    <location>
        <begin position="246"/>
        <end position="268"/>
    </location>
</feature>
<keyword evidence="5 9" id="KW-0812">Transmembrane</keyword>
<evidence type="ECO:0000313" key="11">
    <source>
        <dbReference type="Proteomes" id="UP000070255"/>
    </source>
</evidence>
<evidence type="ECO:0000256" key="9">
    <source>
        <dbReference type="SAM" id="Phobius"/>
    </source>
</evidence>
<keyword evidence="2" id="KW-0813">Transport</keyword>
<name>A0ABR5TGW7_9BURK</name>
<dbReference type="PANTHER" id="PTHR32196:SF21">
    <property type="entry name" value="ABC TRANSPORTER PERMEASE PROTEIN YPHD-RELATED"/>
    <property type="match status" value="1"/>
</dbReference>
<proteinExistence type="predicted"/>
<evidence type="ECO:0000256" key="2">
    <source>
        <dbReference type="ARBA" id="ARBA00022448"/>
    </source>
</evidence>
<organism evidence="10 11">
    <name type="scientific">Burkholderia savannae</name>
    <dbReference type="NCBI Taxonomy" id="1637837"/>
    <lineage>
        <taxon>Bacteria</taxon>
        <taxon>Pseudomonadati</taxon>
        <taxon>Pseudomonadota</taxon>
        <taxon>Betaproteobacteria</taxon>
        <taxon>Burkholderiales</taxon>
        <taxon>Burkholderiaceae</taxon>
        <taxon>Burkholderia</taxon>
        <taxon>pseudomallei group</taxon>
    </lineage>
</organism>
<keyword evidence="4" id="KW-0997">Cell inner membrane</keyword>
<feature type="transmembrane region" description="Helical" evidence="9">
    <location>
        <begin position="47"/>
        <end position="66"/>
    </location>
</feature>
<dbReference type="InterPro" id="IPR001851">
    <property type="entry name" value="ABC_transp_permease"/>
</dbReference>
<dbReference type="Proteomes" id="UP000070255">
    <property type="component" value="Unassembled WGS sequence"/>
</dbReference>
<evidence type="ECO:0000256" key="4">
    <source>
        <dbReference type="ARBA" id="ARBA00022519"/>
    </source>
</evidence>
<keyword evidence="6 9" id="KW-1133">Transmembrane helix</keyword>
<reference evidence="10 11" key="1">
    <citation type="submission" date="2015-11" db="EMBL/GenBank/DDBJ databases">
        <authorList>
            <person name="Sahl J."/>
            <person name="Wagner D."/>
            <person name="Keim P."/>
        </authorList>
    </citation>
    <scope>NUCLEOTIDE SEQUENCE [LARGE SCALE GENOMIC DNA]</scope>
    <source>
        <strain evidence="10 11">BDU18</strain>
    </source>
</reference>
<sequence length="347" mass="34981">MHERTTPPSSSSSAPAAAGAAPATGPGAPPPAGARARRAFAALRRSTTFYPLVGLAVVCVAMMFASESFLSAANLENVLRQVSINAIIGVGMTCVILTGGIDLSVGSVMALSGTLTAGLLVAGVNGALALAAGVGAGVALGAANGFFVAFAGMPPIIVTLATMGIARGLALIYTGGYPIDGLPDWVRFFGSGNVLGVQTPVVAMLAVYALAWLMLERMPFGRYVYAIGGNEHATRLSGVRVARVKLVVYTFAGLTSALAALVLTGRLMSGQPNAGVGFELDAIAAVVMGGTSIAGGRGAIVGTLVGALLLGVLNNGLNMIGVNPYVQNVIKGGIILLAIYIGRERRK</sequence>
<evidence type="ECO:0000313" key="10">
    <source>
        <dbReference type="EMBL" id="KWZ43124.1"/>
    </source>
</evidence>
<keyword evidence="11" id="KW-1185">Reference proteome</keyword>
<protein>
    <submittedName>
        <fullName evidence="10">Sugar ABC transporter permease</fullName>
    </submittedName>
</protein>
<comment type="subcellular location">
    <subcellularLocation>
        <location evidence="1">Cell membrane</location>
        <topology evidence="1">Multi-pass membrane protein</topology>
    </subcellularLocation>
</comment>
<feature type="transmembrane region" description="Helical" evidence="9">
    <location>
        <begin position="86"/>
        <end position="105"/>
    </location>
</feature>
<evidence type="ECO:0000256" key="5">
    <source>
        <dbReference type="ARBA" id="ARBA00022692"/>
    </source>
</evidence>
<evidence type="ECO:0000256" key="6">
    <source>
        <dbReference type="ARBA" id="ARBA00022989"/>
    </source>
</evidence>
<accession>A0ABR5TGW7</accession>
<feature type="compositionally biased region" description="Low complexity" evidence="8">
    <location>
        <begin position="1"/>
        <end position="26"/>
    </location>
</feature>
<evidence type="ECO:0000256" key="3">
    <source>
        <dbReference type="ARBA" id="ARBA00022475"/>
    </source>
</evidence>
<comment type="caution">
    <text evidence="10">The sequence shown here is derived from an EMBL/GenBank/DDBJ whole genome shotgun (WGS) entry which is preliminary data.</text>
</comment>
<dbReference type="RefSeq" id="WP_060820787.1">
    <property type="nucleotide sequence ID" value="NZ_LNJQ01000001.1"/>
</dbReference>
<keyword evidence="3" id="KW-1003">Cell membrane</keyword>
<evidence type="ECO:0000256" key="8">
    <source>
        <dbReference type="SAM" id="MobiDB-lite"/>
    </source>
</evidence>
<feature type="transmembrane region" description="Helical" evidence="9">
    <location>
        <begin position="117"/>
        <end position="140"/>
    </location>
</feature>
<dbReference type="Pfam" id="PF02653">
    <property type="entry name" value="BPD_transp_2"/>
    <property type="match status" value="1"/>
</dbReference>
<feature type="transmembrane region" description="Helical" evidence="9">
    <location>
        <begin position="146"/>
        <end position="173"/>
    </location>
</feature>
<evidence type="ECO:0000256" key="7">
    <source>
        <dbReference type="ARBA" id="ARBA00023136"/>
    </source>
</evidence>
<evidence type="ECO:0000256" key="1">
    <source>
        <dbReference type="ARBA" id="ARBA00004651"/>
    </source>
</evidence>
<keyword evidence="7 9" id="KW-0472">Membrane</keyword>
<gene>
    <name evidence="10" type="ORF">WS72_09785</name>
</gene>
<feature type="transmembrane region" description="Helical" evidence="9">
    <location>
        <begin position="280"/>
        <end position="313"/>
    </location>
</feature>
<dbReference type="EMBL" id="LNJQ01000001">
    <property type="protein sequence ID" value="KWZ43124.1"/>
    <property type="molecule type" value="Genomic_DNA"/>
</dbReference>
<feature type="transmembrane region" description="Helical" evidence="9">
    <location>
        <begin position="325"/>
        <end position="342"/>
    </location>
</feature>
<feature type="region of interest" description="Disordered" evidence="8">
    <location>
        <begin position="1"/>
        <end position="32"/>
    </location>
</feature>